<accession>A0AAV2A7T5</accession>
<organism evidence="2 3">
    <name type="scientific">Larinioides sclopetarius</name>
    <dbReference type="NCBI Taxonomy" id="280406"/>
    <lineage>
        <taxon>Eukaryota</taxon>
        <taxon>Metazoa</taxon>
        <taxon>Ecdysozoa</taxon>
        <taxon>Arthropoda</taxon>
        <taxon>Chelicerata</taxon>
        <taxon>Arachnida</taxon>
        <taxon>Araneae</taxon>
        <taxon>Araneomorphae</taxon>
        <taxon>Entelegynae</taxon>
        <taxon>Araneoidea</taxon>
        <taxon>Araneidae</taxon>
        <taxon>Larinioides</taxon>
    </lineage>
</organism>
<dbReference type="Proteomes" id="UP001497382">
    <property type="component" value="Unassembled WGS sequence"/>
</dbReference>
<protein>
    <submittedName>
        <fullName evidence="2">Uncharacterized protein</fullName>
    </submittedName>
</protein>
<feature type="transmembrane region" description="Helical" evidence="1">
    <location>
        <begin position="12"/>
        <end position="29"/>
    </location>
</feature>
<name>A0AAV2A7T5_9ARAC</name>
<keyword evidence="1" id="KW-0812">Transmembrane</keyword>
<feature type="transmembrane region" description="Helical" evidence="1">
    <location>
        <begin position="41"/>
        <end position="63"/>
    </location>
</feature>
<evidence type="ECO:0000313" key="3">
    <source>
        <dbReference type="Proteomes" id="UP001497382"/>
    </source>
</evidence>
<reference evidence="2 3" key="1">
    <citation type="submission" date="2024-04" db="EMBL/GenBank/DDBJ databases">
        <authorList>
            <person name="Rising A."/>
            <person name="Reimegard J."/>
            <person name="Sonavane S."/>
            <person name="Akerstrom W."/>
            <person name="Nylinder S."/>
            <person name="Hedman E."/>
            <person name="Kallberg Y."/>
        </authorList>
    </citation>
    <scope>NUCLEOTIDE SEQUENCE [LARGE SCALE GENOMIC DNA]</scope>
</reference>
<gene>
    <name evidence="2" type="ORF">LARSCL_LOCUS10573</name>
</gene>
<comment type="caution">
    <text evidence="2">The sequence shown here is derived from an EMBL/GenBank/DDBJ whole genome shotgun (WGS) entry which is preliminary data.</text>
</comment>
<evidence type="ECO:0000256" key="1">
    <source>
        <dbReference type="SAM" id="Phobius"/>
    </source>
</evidence>
<sequence length="141" mass="15484">MCGKTLRTDVFVYSYGVLSLILGIGFLIASIDPRPFPLVCMWYFIGVGVFLFLNGCCSLAFLLKMPPYPRNTFTIGPQNETTISVVELLDDSQFVGRADSPIVELRDAKFGIESNSGSEKLSSASVSTISSGILFYRETFV</sequence>
<keyword evidence="3" id="KW-1185">Reference proteome</keyword>
<proteinExistence type="predicted"/>
<evidence type="ECO:0000313" key="2">
    <source>
        <dbReference type="EMBL" id="CAL1279752.1"/>
    </source>
</evidence>
<dbReference type="EMBL" id="CAXIEN010000125">
    <property type="protein sequence ID" value="CAL1279752.1"/>
    <property type="molecule type" value="Genomic_DNA"/>
</dbReference>
<keyword evidence="1" id="KW-0472">Membrane</keyword>
<dbReference type="AlphaFoldDB" id="A0AAV2A7T5"/>
<keyword evidence="1" id="KW-1133">Transmembrane helix</keyword>